<comment type="caution">
    <text evidence="1">The sequence shown here is derived from an EMBL/GenBank/DDBJ whole genome shotgun (WGS) entry which is preliminary data.</text>
</comment>
<dbReference type="PANTHER" id="PTHR33085:SF62">
    <property type="entry name" value="OS03G0632600 PROTEIN"/>
    <property type="match status" value="1"/>
</dbReference>
<dbReference type="Proteomes" id="UP001054889">
    <property type="component" value="Unassembled WGS sequence"/>
</dbReference>
<evidence type="ECO:0000313" key="1">
    <source>
        <dbReference type="EMBL" id="GJM96402.1"/>
    </source>
</evidence>
<evidence type="ECO:0000313" key="2">
    <source>
        <dbReference type="Proteomes" id="UP001054889"/>
    </source>
</evidence>
<dbReference type="InterPro" id="IPR012871">
    <property type="entry name" value="DUF1668_ORYSA"/>
</dbReference>
<accession>A0AAV5CE51</accession>
<reference evidence="1" key="2">
    <citation type="submission" date="2021-12" db="EMBL/GenBank/DDBJ databases">
        <title>Resequencing data analysis of finger millet.</title>
        <authorList>
            <person name="Hatakeyama M."/>
            <person name="Aluri S."/>
            <person name="Balachadran M.T."/>
            <person name="Sivarajan S.R."/>
            <person name="Poveda L."/>
            <person name="Shimizu-Inatsugi R."/>
            <person name="Schlapbach R."/>
            <person name="Sreeman S.M."/>
            <person name="Shimizu K.K."/>
        </authorList>
    </citation>
    <scope>NUCLEOTIDE SEQUENCE</scope>
</reference>
<dbReference type="AlphaFoldDB" id="A0AAV5CE51"/>
<dbReference type="Pfam" id="PF07893">
    <property type="entry name" value="DUF1668"/>
    <property type="match status" value="1"/>
</dbReference>
<reference evidence="1" key="1">
    <citation type="journal article" date="2018" name="DNA Res.">
        <title>Multiple hybrid de novo genome assembly of finger millet, an orphan allotetraploid crop.</title>
        <authorList>
            <person name="Hatakeyama M."/>
            <person name="Aluri S."/>
            <person name="Balachadran M.T."/>
            <person name="Sivarajan S.R."/>
            <person name="Patrignani A."/>
            <person name="Gruter S."/>
            <person name="Poveda L."/>
            <person name="Shimizu-Inatsugi R."/>
            <person name="Baeten J."/>
            <person name="Francoijs K.J."/>
            <person name="Nataraja K.N."/>
            <person name="Reddy Y.A.N."/>
            <person name="Phadnis S."/>
            <person name="Ravikumar R.L."/>
            <person name="Schlapbach R."/>
            <person name="Sreeman S.M."/>
            <person name="Shimizu K.K."/>
        </authorList>
    </citation>
    <scope>NUCLEOTIDE SEQUENCE</scope>
</reference>
<name>A0AAV5CE51_ELECO</name>
<protein>
    <submittedName>
        <fullName evidence="1">Uncharacterized protein</fullName>
    </submittedName>
</protein>
<organism evidence="1 2">
    <name type="scientific">Eleusine coracana subsp. coracana</name>
    <dbReference type="NCBI Taxonomy" id="191504"/>
    <lineage>
        <taxon>Eukaryota</taxon>
        <taxon>Viridiplantae</taxon>
        <taxon>Streptophyta</taxon>
        <taxon>Embryophyta</taxon>
        <taxon>Tracheophyta</taxon>
        <taxon>Spermatophyta</taxon>
        <taxon>Magnoliopsida</taxon>
        <taxon>Liliopsida</taxon>
        <taxon>Poales</taxon>
        <taxon>Poaceae</taxon>
        <taxon>PACMAD clade</taxon>
        <taxon>Chloridoideae</taxon>
        <taxon>Cynodonteae</taxon>
        <taxon>Eleusininae</taxon>
        <taxon>Eleusine</taxon>
    </lineage>
</organism>
<sequence>MVLDRPPQDDACVLWAWRKLPGPPFDFRYVTFYAVHPDGYIFVSIGGIVEDATFSISVGENIDESGMIWAQNGEWVLPFTGRVHYDSGLKAWVGFSGDPDKTGYLCACDVASVDSEECPAGKLSKENLLGGGPR</sequence>
<dbReference type="EMBL" id="BQKI01000006">
    <property type="protein sequence ID" value="GJM96402.1"/>
    <property type="molecule type" value="Genomic_DNA"/>
</dbReference>
<proteinExistence type="predicted"/>
<dbReference type="PANTHER" id="PTHR33085">
    <property type="entry name" value="OS12G0113100 PROTEIN-RELATED"/>
    <property type="match status" value="1"/>
</dbReference>
<keyword evidence="2" id="KW-1185">Reference proteome</keyword>
<gene>
    <name evidence="1" type="primary">ga13232</name>
    <name evidence="1" type="ORF">PR202_ga13232</name>
</gene>